<name>A0A2J6X2R9_9CHLR</name>
<evidence type="ECO:0000313" key="1">
    <source>
        <dbReference type="EMBL" id="PMP78264.1"/>
    </source>
</evidence>
<gene>
    <name evidence="1" type="ORF">C0184_11205</name>
</gene>
<sequence>EVLISGVATGGCLLDHYGDEGPWLRAGDEIVVECHELGRLRSPIGQTDELF</sequence>
<accession>A0A2J6X2R9</accession>
<organism evidence="1 2">
    <name type="scientific">Chloroflexus aggregans</name>
    <dbReference type="NCBI Taxonomy" id="152260"/>
    <lineage>
        <taxon>Bacteria</taxon>
        <taxon>Bacillati</taxon>
        <taxon>Chloroflexota</taxon>
        <taxon>Chloroflexia</taxon>
        <taxon>Chloroflexales</taxon>
        <taxon>Chloroflexineae</taxon>
        <taxon>Chloroflexaceae</taxon>
        <taxon>Chloroflexus</taxon>
    </lineage>
</organism>
<protein>
    <submittedName>
        <fullName evidence="1">Fumarylacetoacetate hydrolase</fullName>
    </submittedName>
</protein>
<feature type="non-terminal residue" evidence="1">
    <location>
        <position position="1"/>
    </location>
</feature>
<comment type="caution">
    <text evidence="1">The sequence shown here is derived from an EMBL/GenBank/DDBJ whole genome shotgun (WGS) entry which is preliminary data.</text>
</comment>
<dbReference type="GO" id="GO:0016787">
    <property type="term" value="F:hydrolase activity"/>
    <property type="evidence" value="ECO:0007669"/>
    <property type="project" value="UniProtKB-KW"/>
</dbReference>
<proteinExistence type="predicted"/>
<evidence type="ECO:0000313" key="2">
    <source>
        <dbReference type="Proteomes" id="UP000243376"/>
    </source>
</evidence>
<keyword evidence="1" id="KW-0378">Hydrolase</keyword>
<dbReference type="AlphaFoldDB" id="A0A2J6X2R9"/>
<dbReference type="Proteomes" id="UP000243376">
    <property type="component" value="Unassembled WGS sequence"/>
</dbReference>
<reference evidence="1 2" key="1">
    <citation type="submission" date="2018-01" db="EMBL/GenBank/DDBJ databases">
        <title>Metagenomic assembled genomes from two thermal pools in the Uzon Caldera, Kamchatka, Russia.</title>
        <authorList>
            <person name="Wilkins L."/>
            <person name="Ettinger C."/>
        </authorList>
    </citation>
    <scope>NUCLEOTIDE SEQUENCE [LARGE SCALE GENOMIC DNA]</scope>
    <source>
        <strain evidence="1">ZAV-02</strain>
    </source>
</reference>
<dbReference type="EMBL" id="PNIQ01000746">
    <property type="protein sequence ID" value="PMP78264.1"/>
    <property type="molecule type" value="Genomic_DNA"/>
</dbReference>